<comment type="caution">
    <text evidence="7">The sequence shown here is derived from an EMBL/GenBank/DDBJ whole genome shotgun (WGS) entry which is preliminary data.</text>
</comment>
<dbReference type="GO" id="GO:0051026">
    <property type="term" value="P:chiasma assembly"/>
    <property type="evidence" value="ECO:0007669"/>
    <property type="project" value="TreeGrafter"/>
</dbReference>
<evidence type="ECO:0000256" key="2">
    <source>
        <dbReference type="ARBA" id="ARBA00022741"/>
    </source>
</evidence>
<dbReference type="PANTHER" id="PTHR11361">
    <property type="entry name" value="DNA MISMATCH REPAIR PROTEIN MUTS FAMILY MEMBER"/>
    <property type="match status" value="1"/>
</dbReference>
<dbReference type="Gene3D" id="3.40.50.300">
    <property type="entry name" value="P-loop containing nucleotide triphosphate hydrolases"/>
    <property type="match status" value="1"/>
</dbReference>
<evidence type="ECO:0000256" key="4">
    <source>
        <dbReference type="ARBA" id="ARBA00023125"/>
    </source>
</evidence>
<evidence type="ECO:0000259" key="5">
    <source>
        <dbReference type="SMART" id="SM00533"/>
    </source>
</evidence>
<dbReference type="SUPFAM" id="SSF48334">
    <property type="entry name" value="DNA repair protein MutS, domain III"/>
    <property type="match status" value="1"/>
</dbReference>
<dbReference type="InterPro" id="IPR027417">
    <property type="entry name" value="P-loop_NTPase"/>
</dbReference>
<evidence type="ECO:0008006" key="9">
    <source>
        <dbReference type="Google" id="ProtNLM"/>
    </source>
</evidence>
<dbReference type="GO" id="GO:0030983">
    <property type="term" value="F:mismatched DNA binding"/>
    <property type="evidence" value="ECO:0007669"/>
    <property type="project" value="InterPro"/>
</dbReference>
<dbReference type="InterPro" id="IPR045076">
    <property type="entry name" value="MutS"/>
</dbReference>
<dbReference type="GO" id="GO:0140664">
    <property type="term" value="F:ATP-dependent DNA damage sensor activity"/>
    <property type="evidence" value="ECO:0007669"/>
    <property type="project" value="InterPro"/>
</dbReference>
<evidence type="ECO:0000256" key="1">
    <source>
        <dbReference type="ARBA" id="ARBA00006271"/>
    </source>
</evidence>
<sequence length="931" mass="108573">MFTPYNIVDSIATNSNLVETPLNNNNESLDLTENLLEDVLSSKSSKNTKINLDQFDENDDFDDNEIYLCLFYHSNKLACTYYDLNKKTLFYMSEIQETLKFELTNLLIDDLDPQCVITSPRCDNRFVNFLKQKCKYTLSNDNNRSEFSSGINPEHPLFDQDNDEIILKLRDKKIQFAMIPSIEFNFDSCKERIFNISTLESMPKNMNQSEKILYFSSLIDFDSKLTIQSCGALLKYLHNNRINFELERDTFETPIFYIKRLELKNILLIDENSFKSLKIFNDVDYVFAYKQANLDTFTFRTHLNDKFNNTLYSLFLSKINTKFGIGKLRSFMMKPTRDMRIIKKRHDVISFLLDLRNQDLVQMIVKNLKKCKYINPILKRMRITRCGLNEWKRLYRTTQAFLELCNVKQILNQRLYLEPYNTEYEMRFDFLITLFERTIDLNESKESNEIKINSGISPDLDQKRQLYSELPEFLTHMAEQEILTHNLNGCKMTYLQLIGFLLILSVEDMNFDYSLMDPNEKLAEFEQRNQLKFIFRSNDKIYYKSSLCNHLDEKIGDLATDVYDLESQILDGLQTNFVKYSHLYANMIDFCAELDCLMSFAAIAREYDYTRPIIELDKGSFINAKKVRHPLVELNFDSISSFVPNDIESGETKPKIKVITSPNASGKTVYLKQVGLLVYLTFIGSYVPGINVHIGDFDKIFTRIKSNECISLQMSSYAIDLKQVADSINDSTSKSLILIDEFGNGTSIFDGQAIVAAILRYWSNLDCLKCPHVFLSTHFYEMLQNSDILFGSNKSKIDFLMFDYMFESDEPGNNGEKPIVFLYKIKNGFTNSSYALSSIKKAKLKEEFIKDLQEIYDKILDLKNTTGEEAKAKADDLKMLLCSDIARNDFEKQKNLVKEVFEMFYNFRNSDSVETKDAKGQKIRELLFKKS</sequence>
<dbReference type="InterPro" id="IPR036187">
    <property type="entry name" value="DNA_mismatch_repair_MutS_sf"/>
</dbReference>
<dbReference type="Pfam" id="PF05192">
    <property type="entry name" value="MutS_III"/>
    <property type="match status" value="1"/>
</dbReference>
<protein>
    <recommendedName>
        <fullName evidence="9">MSH5</fullName>
    </recommendedName>
</protein>
<dbReference type="SMART" id="SM00533">
    <property type="entry name" value="MUTSd"/>
    <property type="match status" value="1"/>
</dbReference>
<feature type="domain" description="DNA mismatch repair proteins mutS family" evidence="6">
    <location>
        <begin position="654"/>
        <end position="857"/>
    </location>
</feature>
<dbReference type="SMART" id="SM00534">
    <property type="entry name" value="MUTSac"/>
    <property type="match status" value="1"/>
</dbReference>
<dbReference type="GO" id="GO:0006298">
    <property type="term" value="P:mismatch repair"/>
    <property type="evidence" value="ECO:0007669"/>
    <property type="project" value="InterPro"/>
</dbReference>
<dbReference type="GO" id="GO:0005634">
    <property type="term" value="C:nucleus"/>
    <property type="evidence" value="ECO:0007669"/>
    <property type="project" value="TreeGrafter"/>
</dbReference>
<proteinExistence type="inferred from homology"/>
<keyword evidence="3" id="KW-0067">ATP-binding</keyword>
<dbReference type="GO" id="GO:0005524">
    <property type="term" value="F:ATP binding"/>
    <property type="evidence" value="ECO:0007669"/>
    <property type="project" value="UniProtKB-KW"/>
</dbReference>
<feature type="domain" description="DNA mismatch repair protein MutS core" evidence="5">
    <location>
        <begin position="306"/>
        <end position="635"/>
    </location>
</feature>
<dbReference type="OrthoDB" id="29596at2759"/>
<keyword evidence="2" id="KW-0547">Nucleotide-binding</keyword>
<dbReference type="Gene3D" id="1.10.1420.10">
    <property type="match status" value="2"/>
</dbReference>
<reference evidence="7" key="1">
    <citation type="submission" date="2021-02" db="EMBL/GenBank/DDBJ databases">
        <authorList>
            <person name="Nowell W R."/>
        </authorList>
    </citation>
    <scope>NUCLEOTIDE SEQUENCE</scope>
    <source>
        <strain evidence="7">Ploen Becks lab</strain>
    </source>
</reference>
<dbReference type="SUPFAM" id="SSF52540">
    <property type="entry name" value="P-loop containing nucleoside triphosphate hydrolases"/>
    <property type="match status" value="1"/>
</dbReference>
<dbReference type="Proteomes" id="UP000663879">
    <property type="component" value="Unassembled WGS sequence"/>
</dbReference>
<evidence type="ECO:0000256" key="3">
    <source>
        <dbReference type="ARBA" id="ARBA00022840"/>
    </source>
</evidence>
<comment type="similarity">
    <text evidence="1">Belongs to the DNA mismatch repair MutS family.</text>
</comment>
<dbReference type="PANTHER" id="PTHR11361:SF20">
    <property type="entry name" value="MUTS PROTEIN HOMOLOG 5"/>
    <property type="match status" value="1"/>
</dbReference>
<dbReference type="Pfam" id="PF00488">
    <property type="entry name" value="MutS_V"/>
    <property type="match status" value="1"/>
</dbReference>
<dbReference type="AlphaFoldDB" id="A0A813N5X4"/>
<gene>
    <name evidence="7" type="ORF">OXX778_LOCUS2992</name>
</gene>
<dbReference type="EMBL" id="CAJNOC010000251">
    <property type="protein sequence ID" value="CAF0733537.1"/>
    <property type="molecule type" value="Genomic_DNA"/>
</dbReference>
<evidence type="ECO:0000259" key="6">
    <source>
        <dbReference type="SMART" id="SM00534"/>
    </source>
</evidence>
<accession>A0A813N5X4</accession>
<organism evidence="7 8">
    <name type="scientific">Brachionus calyciflorus</name>
    <dbReference type="NCBI Taxonomy" id="104777"/>
    <lineage>
        <taxon>Eukaryota</taxon>
        <taxon>Metazoa</taxon>
        <taxon>Spiralia</taxon>
        <taxon>Gnathifera</taxon>
        <taxon>Rotifera</taxon>
        <taxon>Eurotatoria</taxon>
        <taxon>Monogononta</taxon>
        <taxon>Pseudotrocha</taxon>
        <taxon>Ploima</taxon>
        <taxon>Brachionidae</taxon>
        <taxon>Brachionus</taxon>
    </lineage>
</organism>
<evidence type="ECO:0000313" key="8">
    <source>
        <dbReference type="Proteomes" id="UP000663879"/>
    </source>
</evidence>
<dbReference type="InterPro" id="IPR007696">
    <property type="entry name" value="DNA_mismatch_repair_MutS_core"/>
</dbReference>
<keyword evidence="4" id="KW-0238">DNA-binding</keyword>
<dbReference type="InterPro" id="IPR000432">
    <property type="entry name" value="DNA_mismatch_repair_MutS_C"/>
</dbReference>
<evidence type="ECO:0000313" key="7">
    <source>
        <dbReference type="EMBL" id="CAF0733537.1"/>
    </source>
</evidence>
<keyword evidence="8" id="KW-1185">Reference proteome</keyword>
<name>A0A813N5X4_9BILA</name>